<organism evidence="1 2">
    <name type="scientific">Pleurodeles waltl</name>
    <name type="common">Iberian ribbed newt</name>
    <dbReference type="NCBI Taxonomy" id="8319"/>
    <lineage>
        <taxon>Eukaryota</taxon>
        <taxon>Metazoa</taxon>
        <taxon>Chordata</taxon>
        <taxon>Craniata</taxon>
        <taxon>Vertebrata</taxon>
        <taxon>Euteleostomi</taxon>
        <taxon>Amphibia</taxon>
        <taxon>Batrachia</taxon>
        <taxon>Caudata</taxon>
        <taxon>Salamandroidea</taxon>
        <taxon>Salamandridae</taxon>
        <taxon>Pleurodelinae</taxon>
        <taxon>Pleurodeles</taxon>
    </lineage>
</organism>
<name>A0AAV7MPI8_PLEWA</name>
<evidence type="ECO:0000313" key="2">
    <source>
        <dbReference type="Proteomes" id="UP001066276"/>
    </source>
</evidence>
<accession>A0AAV7MPI8</accession>
<protein>
    <submittedName>
        <fullName evidence="1">Uncharacterized protein</fullName>
    </submittedName>
</protein>
<keyword evidence="2" id="KW-1185">Reference proteome</keyword>
<dbReference type="Proteomes" id="UP001066276">
    <property type="component" value="Chromosome 9"/>
</dbReference>
<gene>
    <name evidence="1" type="ORF">NDU88_003081</name>
</gene>
<sequence length="169" mass="19144">MTFLRVVSSALARFSYVRIEIWIVQLAARGCFYKVLVLSVSSSRSLAVLRALTSEDIYIFISLLSESRRKASARVQRKPYQHEITRALLSASRGTASARVQRKPYQHERTHALLSASRGTASARVQRKPYRHGEHENKQPLMQVRAGDLNGIAIKVKVKMKVPCRSPIR</sequence>
<proteinExistence type="predicted"/>
<evidence type="ECO:0000313" key="1">
    <source>
        <dbReference type="EMBL" id="KAJ1105676.1"/>
    </source>
</evidence>
<dbReference type="EMBL" id="JANPWB010000013">
    <property type="protein sequence ID" value="KAJ1105676.1"/>
    <property type="molecule type" value="Genomic_DNA"/>
</dbReference>
<dbReference type="AlphaFoldDB" id="A0AAV7MPI8"/>
<comment type="caution">
    <text evidence="1">The sequence shown here is derived from an EMBL/GenBank/DDBJ whole genome shotgun (WGS) entry which is preliminary data.</text>
</comment>
<reference evidence="1" key="1">
    <citation type="journal article" date="2022" name="bioRxiv">
        <title>Sequencing and chromosome-scale assembly of the giantPleurodeles waltlgenome.</title>
        <authorList>
            <person name="Brown T."/>
            <person name="Elewa A."/>
            <person name="Iarovenko S."/>
            <person name="Subramanian E."/>
            <person name="Araus A.J."/>
            <person name="Petzold A."/>
            <person name="Susuki M."/>
            <person name="Suzuki K.-i.T."/>
            <person name="Hayashi T."/>
            <person name="Toyoda A."/>
            <person name="Oliveira C."/>
            <person name="Osipova E."/>
            <person name="Leigh N.D."/>
            <person name="Simon A."/>
            <person name="Yun M.H."/>
        </authorList>
    </citation>
    <scope>NUCLEOTIDE SEQUENCE</scope>
    <source>
        <strain evidence="1">20211129_DDA</strain>
        <tissue evidence="1">Liver</tissue>
    </source>
</reference>